<feature type="region of interest" description="Disordered" evidence="1">
    <location>
        <begin position="35"/>
        <end position="54"/>
    </location>
</feature>
<comment type="caution">
    <text evidence="2">The sequence shown here is derived from an EMBL/GenBank/DDBJ whole genome shotgun (WGS) entry which is preliminary data.</text>
</comment>
<reference evidence="2 3" key="1">
    <citation type="submission" date="2022-09" db="EMBL/GenBank/DDBJ databases">
        <authorList>
            <person name="Palmer J.M."/>
        </authorList>
    </citation>
    <scope>NUCLEOTIDE SEQUENCE [LARGE SCALE GENOMIC DNA]</scope>
    <source>
        <strain evidence="2 3">DSM 7382</strain>
    </source>
</reference>
<keyword evidence="3" id="KW-1185">Reference proteome</keyword>
<dbReference type="AlphaFoldDB" id="A0AAW0FGR4"/>
<dbReference type="Proteomes" id="UP001385951">
    <property type="component" value="Unassembled WGS sequence"/>
</dbReference>
<sequence>MQAQEESRKRARLELAGLDNESIYVLHDLRTGTSTVINNDPSGVPPDTSHADDTEAGVWEDIESEVKDDTVWVHTLRDLADTKPLFVESEHGNNERMPK</sequence>
<dbReference type="EMBL" id="JASBNA010000077">
    <property type="protein sequence ID" value="KAK7678109.1"/>
    <property type="molecule type" value="Genomic_DNA"/>
</dbReference>
<evidence type="ECO:0000256" key="1">
    <source>
        <dbReference type="SAM" id="MobiDB-lite"/>
    </source>
</evidence>
<evidence type="ECO:0000313" key="3">
    <source>
        <dbReference type="Proteomes" id="UP001385951"/>
    </source>
</evidence>
<accession>A0AAW0FGR4</accession>
<protein>
    <submittedName>
        <fullName evidence="2">Uncharacterized protein</fullName>
    </submittedName>
</protein>
<organism evidence="2 3">
    <name type="scientific">Cerrena zonata</name>
    <dbReference type="NCBI Taxonomy" id="2478898"/>
    <lineage>
        <taxon>Eukaryota</taxon>
        <taxon>Fungi</taxon>
        <taxon>Dikarya</taxon>
        <taxon>Basidiomycota</taxon>
        <taxon>Agaricomycotina</taxon>
        <taxon>Agaricomycetes</taxon>
        <taxon>Polyporales</taxon>
        <taxon>Cerrenaceae</taxon>
        <taxon>Cerrena</taxon>
    </lineage>
</organism>
<evidence type="ECO:0000313" key="2">
    <source>
        <dbReference type="EMBL" id="KAK7678109.1"/>
    </source>
</evidence>
<proteinExistence type="predicted"/>
<name>A0AAW0FGR4_9APHY</name>
<gene>
    <name evidence="2" type="ORF">QCA50_018902</name>
</gene>